<gene>
    <name evidence="6" type="primary">CCDC102A</name>
</gene>
<sequence>MNHTPSPHLSEGGKSAGGGLLCSLGLGSDRGIRSPDSLTHTPSPTGGTPSSSPPLLLSPGLGVLGLGSLGAMGEGAGGDWESREELRLRELEEARARAAQMEKTMRWWSDCTANWREKWSKVRAERNRARDEVRQLRQRLDTLTKELTSVRRERQELASENETLRQEALLLRGDHAAPPPSATSPSSSTAHHRGASSSSSPSIPPSSPVSSSSSSQVHTDCKLEEGLPGSPEPEPVRDVDLDRQKMGEQKDLEVLEAVFHSKAPGTDTQEPWDSRGGSSNVNPPGSRSSTGPSRQERSRQLWEDASTVEEDYSKLNALQLRLDESQKVLLKEREDKLALSKSIERLEAELSQWKLKYEELSKSKQEALKQLNLLKEMHQDELGRISEDLEDELGARTSMDKKLAELRAEMERLQVENAAEWGRRERLETEKLALERDNKKLRAQVEDLEEQLAKKRRQAASALDTDLKAIQSELFERNKELADLRHVHAKLKKQFQEKTAELAHANRRVESHEAEVKKLRLRVEELKKELGQAEDELDESHNQTRKLQRSLDEQVEQTENLQVQLEHLQSRLRRQQQNPGLFGKMRSTRFSSENPDGPNSDMDEEDEELQLQIP</sequence>
<dbReference type="Gene3D" id="1.10.287.1490">
    <property type="match status" value="1"/>
</dbReference>
<evidence type="ECO:0000256" key="3">
    <source>
        <dbReference type="SAM" id="Coils"/>
    </source>
</evidence>
<feature type="region of interest" description="Disordered" evidence="4">
    <location>
        <begin position="1"/>
        <end position="59"/>
    </location>
</feature>
<dbReference type="InterPro" id="IPR002928">
    <property type="entry name" value="Myosin_tail"/>
</dbReference>
<feature type="region of interest" description="Disordered" evidence="4">
    <location>
        <begin position="174"/>
        <end position="305"/>
    </location>
</feature>
<evidence type="ECO:0000313" key="6">
    <source>
        <dbReference type="Ensembl" id="ENSATEP00000018441.1"/>
    </source>
</evidence>
<proteinExistence type="predicted"/>
<dbReference type="GeneTree" id="ENSGT00730000110960"/>
<feature type="region of interest" description="Disordered" evidence="4">
    <location>
        <begin position="532"/>
        <end position="551"/>
    </location>
</feature>
<feature type="compositionally biased region" description="Acidic residues" evidence="4">
    <location>
        <begin position="601"/>
        <end position="614"/>
    </location>
</feature>
<feature type="region of interest" description="Disordered" evidence="4">
    <location>
        <begin position="573"/>
        <end position="614"/>
    </location>
</feature>
<dbReference type="OMA" id="RSSHNGC"/>
<feature type="compositionally biased region" description="Low complexity" evidence="4">
    <location>
        <begin position="283"/>
        <end position="293"/>
    </location>
</feature>
<keyword evidence="1 3" id="KW-0175">Coiled coil</keyword>
<name>A0A3Q1JTQ4_ANATE</name>
<organism evidence="6 7">
    <name type="scientific">Anabas testudineus</name>
    <name type="common">Climbing perch</name>
    <name type="synonym">Anthias testudineus</name>
    <dbReference type="NCBI Taxonomy" id="64144"/>
    <lineage>
        <taxon>Eukaryota</taxon>
        <taxon>Metazoa</taxon>
        <taxon>Chordata</taxon>
        <taxon>Craniata</taxon>
        <taxon>Vertebrata</taxon>
        <taxon>Euteleostomi</taxon>
        <taxon>Actinopterygii</taxon>
        <taxon>Neopterygii</taxon>
        <taxon>Teleostei</taxon>
        <taxon>Neoteleostei</taxon>
        <taxon>Acanthomorphata</taxon>
        <taxon>Anabantaria</taxon>
        <taxon>Anabantiformes</taxon>
        <taxon>Anabantoidei</taxon>
        <taxon>Anabantidae</taxon>
        <taxon>Anabas</taxon>
    </lineage>
</organism>
<dbReference type="GeneID" id="113174517"/>
<reference evidence="6" key="2">
    <citation type="submission" date="2025-08" db="UniProtKB">
        <authorList>
            <consortium name="Ensembl"/>
        </authorList>
    </citation>
    <scope>IDENTIFICATION</scope>
</reference>
<evidence type="ECO:0000256" key="2">
    <source>
        <dbReference type="ARBA" id="ARBA00040149"/>
    </source>
</evidence>
<dbReference type="Proteomes" id="UP000265040">
    <property type="component" value="Chromosome 3"/>
</dbReference>
<evidence type="ECO:0000256" key="4">
    <source>
        <dbReference type="SAM" id="MobiDB-lite"/>
    </source>
</evidence>
<dbReference type="Pfam" id="PF01576">
    <property type="entry name" value="Myosin_tail_1"/>
    <property type="match status" value="1"/>
</dbReference>
<feature type="domain" description="Myosin tail" evidence="5">
    <location>
        <begin position="380"/>
        <end position="572"/>
    </location>
</feature>
<dbReference type="InParanoid" id="A0A3Q1JTQ4"/>
<keyword evidence="7" id="KW-1185">Reference proteome</keyword>
<dbReference type="FunCoup" id="A0A3Q1JTQ4">
    <property type="interactions" value="1566"/>
</dbReference>
<feature type="compositionally biased region" description="Polar residues" evidence="4">
    <location>
        <begin position="266"/>
        <end position="282"/>
    </location>
</feature>
<dbReference type="OrthoDB" id="5984396at2759"/>
<evidence type="ECO:0000313" key="7">
    <source>
        <dbReference type="Proteomes" id="UP000265040"/>
    </source>
</evidence>
<dbReference type="PANTHER" id="PTHR46292">
    <property type="entry name" value="COILED-COIL DOMAIN-CONTAINING PROTEIN 102A"/>
    <property type="match status" value="1"/>
</dbReference>
<evidence type="ECO:0000259" key="5">
    <source>
        <dbReference type="Pfam" id="PF01576"/>
    </source>
</evidence>
<dbReference type="PANTHER" id="PTHR46292:SF1">
    <property type="entry name" value="COILED-COIL DOMAIN-CONTAINING PROTEIN 102A"/>
    <property type="match status" value="1"/>
</dbReference>
<feature type="compositionally biased region" description="Basic and acidic residues" evidence="4">
    <location>
        <begin position="234"/>
        <end position="253"/>
    </location>
</feature>
<dbReference type="RefSeq" id="XP_026234361.1">
    <property type="nucleotide sequence ID" value="XM_026378576.1"/>
</dbReference>
<reference evidence="6" key="1">
    <citation type="submission" date="2021-04" db="EMBL/GenBank/DDBJ databases">
        <authorList>
            <consortium name="Wellcome Sanger Institute Data Sharing"/>
        </authorList>
    </citation>
    <scope>NUCLEOTIDE SEQUENCE [LARGE SCALE GENOMIC DNA]</scope>
</reference>
<dbReference type="GO" id="GO:0016459">
    <property type="term" value="C:myosin complex"/>
    <property type="evidence" value="ECO:0007669"/>
    <property type="project" value="InterPro"/>
</dbReference>
<reference evidence="6" key="3">
    <citation type="submission" date="2025-09" db="UniProtKB">
        <authorList>
            <consortium name="Ensembl"/>
        </authorList>
    </citation>
    <scope>IDENTIFICATION</scope>
</reference>
<dbReference type="AlphaFoldDB" id="A0A3Q1JTQ4"/>
<dbReference type="STRING" id="64144.ENSATEP00000018441"/>
<protein>
    <recommendedName>
        <fullName evidence="2">Coiled-coil domain-containing protein 102A</fullName>
    </recommendedName>
</protein>
<evidence type="ECO:0000256" key="1">
    <source>
        <dbReference type="ARBA" id="ARBA00023054"/>
    </source>
</evidence>
<accession>A0A3Q1JTQ4</accession>
<feature type="compositionally biased region" description="Low complexity" evidence="4">
    <location>
        <begin position="37"/>
        <end position="59"/>
    </location>
</feature>
<dbReference type="Ensembl" id="ENSATET00000018752.3">
    <property type="protein sequence ID" value="ENSATEP00000018441.1"/>
    <property type="gene ID" value="ENSATEG00000012814.3"/>
</dbReference>
<feature type="coiled-coil region" evidence="3">
    <location>
        <begin position="119"/>
        <end position="167"/>
    </location>
</feature>